<name>A0A1E1JXV1_9HELO</name>
<feature type="chain" id="PRO_5009445481" description="CFEM domain-containing protein" evidence="11">
    <location>
        <begin position="23"/>
        <end position="334"/>
    </location>
</feature>
<feature type="compositionally biased region" description="Polar residues" evidence="10">
    <location>
        <begin position="208"/>
        <end position="248"/>
    </location>
</feature>
<keyword evidence="8" id="KW-0449">Lipoprotein</keyword>
<evidence type="ECO:0000256" key="4">
    <source>
        <dbReference type="ARBA" id="ARBA00022525"/>
    </source>
</evidence>
<sequence>MSVSLLGAFIALSNLLIPFAQAQFVADLPQCIQDCINQSPDTDCTINNIGCICRASSGNFLPDVVTCMHSTCDGHLDTKLLLTPLQLACMIAGSPIPASAIRNAENAASSLATQVTTTVTQNGSSANGGAGATTTIYVPSPSVSTVTVTTTRSGSTFYQIYPVTIGSTTATTGPTSTLTSISTPSPTNGGFTGIIPIVVVGTDSARSTYTSTRTQPGAISSYTTTDSRGNTITQQSTFPESTTASVKNIASGDGSSSTIPSSSAGSSQSTIVTVTSATAATTSSNGLSSSQTSKAPNPDQTNSAPFGNSNDADALTTENRLGLVVLLAVLCMWL</sequence>
<evidence type="ECO:0000256" key="2">
    <source>
        <dbReference type="ARBA" id="ARBA00004613"/>
    </source>
</evidence>
<evidence type="ECO:0000256" key="9">
    <source>
        <dbReference type="PROSITE-ProRule" id="PRU01356"/>
    </source>
</evidence>
<evidence type="ECO:0000256" key="3">
    <source>
        <dbReference type="ARBA" id="ARBA00010031"/>
    </source>
</evidence>
<dbReference type="PROSITE" id="PS52012">
    <property type="entry name" value="CFEM"/>
    <property type="match status" value="1"/>
</dbReference>
<keyword evidence="5" id="KW-0325">Glycoprotein</keyword>
<dbReference type="AlphaFoldDB" id="A0A1E1JXV1"/>
<evidence type="ECO:0000256" key="6">
    <source>
        <dbReference type="ARBA" id="ARBA00022729"/>
    </source>
</evidence>
<dbReference type="InterPro" id="IPR008427">
    <property type="entry name" value="Extracellular_membr_CFEM_dom"/>
</dbReference>
<evidence type="ECO:0000256" key="8">
    <source>
        <dbReference type="ARBA" id="ARBA00023288"/>
    </source>
</evidence>
<dbReference type="GO" id="GO:0098552">
    <property type="term" value="C:side of membrane"/>
    <property type="evidence" value="ECO:0007669"/>
    <property type="project" value="UniProtKB-KW"/>
</dbReference>
<keyword evidence="6 11" id="KW-0732">Signal</keyword>
<protein>
    <recommendedName>
        <fullName evidence="12">CFEM domain-containing protein</fullName>
    </recommendedName>
</protein>
<reference evidence="14" key="1">
    <citation type="submission" date="2016-03" db="EMBL/GenBank/DDBJ databases">
        <authorList>
            <person name="Ploux O."/>
        </authorList>
    </citation>
    <scope>NUCLEOTIDE SEQUENCE [LARGE SCALE GENOMIC DNA]</scope>
    <source>
        <strain evidence="14">UK7</strain>
    </source>
</reference>
<feature type="domain" description="CFEM" evidence="12">
    <location>
        <begin position="4"/>
        <end position="116"/>
    </location>
</feature>
<feature type="compositionally biased region" description="Low complexity" evidence="10">
    <location>
        <begin position="280"/>
        <end position="293"/>
    </location>
</feature>
<keyword evidence="7 9" id="KW-1015">Disulfide bond</keyword>
<dbReference type="EMBL" id="FJUW01000004">
    <property type="protein sequence ID" value="CZS90678.1"/>
    <property type="molecule type" value="Genomic_DNA"/>
</dbReference>
<comment type="caution">
    <text evidence="9">Lacks conserved residue(s) required for the propagation of feature annotation.</text>
</comment>
<dbReference type="Proteomes" id="UP000178129">
    <property type="component" value="Unassembled WGS sequence"/>
</dbReference>
<gene>
    <name evidence="13" type="ORF">RCO7_06780</name>
</gene>
<comment type="caution">
    <text evidence="13">The sequence shown here is derived from an EMBL/GenBank/DDBJ whole genome shotgun (WGS) entry which is preliminary data.</text>
</comment>
<dbReference type="Pfam" id="PF05730">
    <property type="entry name" value="CFEM"/>
    <property type="match status" value="1"/>
</dbReference>
<comment type="subcellular location">
    <subcellularLocation>
        <location evidence="1">Membrane</location>
        <topology evidence="1">Lipid-anchor</topology>
        <topology evidence="1">GPI-anchor</topology>
    </subcellularLocation>
    <subcellularLocation>
        <location evidence="2">Secreted</location>
    </subcellularLocation>
</comment>
<feature type="signal peptide" evidence="11">
    <location>
        <begin position="1"/>
        <end position="22"/>
    </location>
</feature>
<keyword evidence="5" id="KW-0336">GPI-anchor</keyword>
<feature type="region of interest" description="Disordered" evidence="10">
    <location>
        <begin position="280"/>
        <end position="311"/>
    </location>
</feature>
<evidence type="ECO:0000256" key="11">
    <source>
        <dbReference type="SAM" id="SignalP"/>
    </source>
</evidence>
<evidence type="ECO:0000256" key="5">
    <source>
        <dbReference type="ARBA" id="ARBA00022622"/>
    </source>
</evidence>
<evidence type="ECO:0000313" key="14">
    <source>
        <dbReference type="Proteomes" id="UP000178129"/>
    </source>
</evidence>
<proteinExistence type="inferred from homology"/>
<evidence type="ECO:0000256" key="7">
    <source>
        <dbReference type="ARBA" id="ARBA00023157"/>
    </source>
</evidence>
<comment type="similarity">
    <text evidence="3">Belongs to the RBT5 family.</text>
</comment>
<feature type="region of interest" description="Disordered" evidence="10">
    <location>
        <begin position="208"/>
        <end position="268"/>
    </location>
</feature>
<evidence type="ECO:0000256" key="1">
    <source>
        <dbReference type="ARBA" id="ARBA00004589"/>
    </source>
</evidence>
<feature type="compositionally biased region" description="Low complexity" evidence="10">
    <location>
        <begin position="251"/>
        <end position="268"/>
    </location>
</feature>
<dbReference type="InParanoid" id="A0A1E1JXV1"/>
<keyword evidence="14" id="KW-1185">Reference proteome</keyword>
<evidence type="ECO:0000256" key="10">
    <source>
        <dbReference type="SAM" id="MobiDB-lite"/>
    </source>
</evidence>
<dbReference type="STRING" id="914237.A0A1E1JXV1"/>
<feature type="disulfide bond" evidence="9">
    <location>
        <begin position="44"/>
        <end position="51"/>
    </location>
</feature>
<evidence type="ECO:0000259" key="12">
    <source>
        <dbReference type="PROSITE" id="PS52012"/>
    </source>
</evidence>
<keyword evidence="5" id="KW-0472">Membrane</keyword>
<organism evidence="13 14">
    <name type="scientific">Rhynchosporium graminicola</name>
    <dbReference type="NCBI Taxonomy" id="2792576"/>
    <lineage>
        <taxon>Eukaryota</taxon>
        <taxon>Fungi</taxon>
        <taxon>Dikarya</taxon>
        <taxon>Ascomycota</taxon>
        <taxon>Pezizomycotina</taxon>
        <taxon>Leotiomycetes</taxon>
        <taxon>Helotiales</taxon>
        <taxon>Ploettnerulaceae</taxon>
        <taxon>Rhynchosporium</taxon>
    </lineage>
</organism>
<accession>A0A1E1JXV1</accession>
<evidence type="ECO:0000313" key="13">
    <source>
        <dbReference type="EMBL" id="CZS90678.1"/>
    </source>
</evidence>
<feature type="compositionally biased region" description="Polar residues" evidence="10">
    <location>
        <begin position="294"/>
        <end position="311"/>
    </location>
</feature>
<dbReference type="GO" id="GO:0005576">
    <property type="term" value="C:extracellular region"/>
    <property type="evidence" value="ECO:0007669"/>
    <property type="project" value="UniProtKB-SubCell"/>
</dbReference>
<keyword evidence="4" id="KW-0964">Secreted</keyword>